<comment type="caution">
    <text evidence="2">The sequence shown here is derived from an EMBL/GenBank/DDBJ whole genome shotgun (WGS) entry which is preliminary data.</text>
</comment>
<reference evidence="2" key="1">
    <citation type="submission" date="2020-10" db="EMBL/GenBank/DDBJ databases">
        <authorList>
            <person name="Gilroy R."/>
        </authorList>
    </citation>
    <scope>NUCLEOTIDE SEQUENCE</scope>
    <source>
        <strain evidence="2">ChiHecec2B26-709</strain>
    </source>
</reference>
<protein>
    <submittedName>
        <fullName evidence="2">Trigger factor family protein</fullName>
    </submittedName>
</protein>
<dbReference type="GO" id="GO:0043022">
    <property type="term" value="F:ribosome binding"/>
    <property type="evidence" value="ECO:0007669"/>
    <property type="project" value="TreeGrafter"/>
</dbReference>
<dbReference type="Gene3D" id="1.10.3120.10">
    <property type="entry name" value="Trigger factor, C-terminal domain"/>
    <property type="match status" value="1"/>
</dbReference>
<dbReference type="InterPro" id="IPR005215">
    <property type="entry name" value="Trig_fac"/>
</dbReference>
<dbReference type="Pfam" id="PF05697">
    <property type="entry name" value="Trigger_N"/>
    <property type="match status" value="1"/>
</dbReference>
<dbReference type="GO" id="GO:0003755">
    <property type="term" value="F:peptidyl-prolyl cis-trans isomerase activity"/>
    <property type="evidence" value="ECO:0007669"/>
    <property type="project" value="TreeGrafter"/>
</dbReference>
<organism evidence="2 3">
    <name type="scientific">Candidatus Cryptobacteroides merdipullorum</name>
    <dbReference type="NCBI Taxonomy" id="2840771"/>
    <lineage>
        <taxon>Bacteria</taxon>
        <taxon>Pseudomonadati</taxon>
        <taxon>Bacteroidota</taxon>
        <taxon>Bacteroidia</taxon>
        <taxon>Bacteroidales</taxon>
        <taxon>Candidatus Cryptobacteroides</taxon>
    </lineage>
</organism>
<dbReference type="Proteomes" id="UP000886881">
    <property type="component" value="Unassembled WGS sequence"/>
</dbReference>
<accession>A0A9D1GNF0</accession>
<proteinExistence type="predicted"/>
<dbReference type="PANTHER" id="PTHR30560">
    <property type="entry name" value="TRIGGER FACTOR CHAPERONE AND PEPTIDYL-PROLYL CIS/TRANS ISOMERASE"/>
    <property type="match status" value="1"/>
</dbReference>
<dbReference type="AlphaFoldDB" id="A0A9D1GNF0"/>
<dbReference type="PANTHER" id="PTHR30560:SF3">
    <property type="entry name" value="TRIGGER FACTOR-LIKE PROTEIN TIG, CHLOROPLASTIC"/>
    <property type="match status" value="1"/>
</dbReference>
<dbReference type="SUPFAM" id="SSF102735">
    <property type="entry name" value="Trigger factor ribosome-binding domain"/>
    <property type="match status" value="1"/>
</dbReference>
<dbReference type="GO" id="GO:0015031">
    <property type="term" value="P:protein transport"/>
    <property type="evidence" value="ECO:0007669"/>
    <property type="project" value="InterPro"/>
</dbReference>
<dbReference type="GO" id="GO:0044183">
    <property type="term" value="F:protein folding chaperone"/>
    <property type="evidence" value="ECO:0007669"/>
    <property type="project" value="TreeGrafter"/>
</dbReference>
<sequence>MKVLQNKIDDLNLELTVEIEAADYAEIERKKLAERKRNADFKGFRKGMVPLTMIKRVYGEQCLAEAVNQVISEALDKHISENKLHILGEPLSSEKQPEIEWVDGNGFTFIFDVALSPEVNFEVEKKDTVPSYNVTVSADEKNKMTESLKKYYEEKKEEKSDEDIAKEVDERLSSQYKNEAEWRLNKDIREYFVNKAGLELPEAFLKRWLVVANGGKITAEDVEKDFPGFAADFKWQLVRGFLMRKYEFKVDENDLREAAEGMVKYQYAMYGIADVPKEIVDEAVVNMLHDRRQIDRLAEQVEDRKVIEKLKGEITLKATKITSAKFRELK</sequence>
<evidence type="ECO:0000313" key="3">
    <source>
        <dbReference type="Proteomes" id="UP000886881"/>
    </source>
</evidence>
<dbReference type="GO" id="GO:0051083">
    <property type="term" value="P:'de novo' cotranslational protein folding"/>
    <property type="evidence" value="ECO:0007669"/>
    <property type="project" value="TreeGrafter"/>
</dbReference>
<dbReference type="InterPro" id="IPR036611">
    <property type="entry name" value="Trigger_fac_ribosome-bd_sf"/>
</dbReference>
<feature type="domain" description="Trigger factor ribosome-binding bacterial" evidence="1">
    <location>
        <begin position="1"/>
        <end position="147"/>
    </location>
</feature>
<name>A0A9D1GNF0_9BACT</name>
<dbReference type="EMBL" id="DVLC01000052">
    <property type="protein sequence ID" value="HIT46760.1"/>
    <property type="molecule type" value="Genomic_DNA"/>
</dbReference>
<dbReference type="InterPro" id="IPR027304">
    <property type="entry name" value="Trigger_fact/SurA_dom_sf"/>
</dbReference>
<dbReference type="GO" id="GO:0043335">
    <property type="term" value="P:protein unfolding"/>
    <property type="evidence" value="ECO:0007669"/>
    <property type="project" value="TreeGrafter"/>
</dbReference>
<evidence type="ECO:0000259" key="1">
    <source>
        <dbReference type="Pfam" id="PF05697"/>
    </source>
</evidence>
<dbReference type="Gene3D" id="3.30.70.1050">
    <property type="entry name" value="Trigger factor ribosome-binding domain"/>
    <property type="match status" value="1"/>
</dbReference>
<evidence type="ECO:0000313" key="2">
    <source>
        <dbReference type="EMBL" id="HIT46760.1"/>
    </source>
</evidence>
<dbReference type="InterPro" id="IPR037041">
    <property type="entry name" value="Trigger_fac_C_sf"/>
</dbReference>
<dbReference type="SUPFAM" id="SSF109998">
    <property type="entry name" value="Triger factor/SurA peptide-binding domain-like"/>
    <property type="match status" value="1"/>
</dbReference>
<dbReference type="InterPro" id="IPR008881">
    <property type="entry name" value="Trigger_fac_ribosome-bd_bac"/>
</dbReference>
<reference evidence="2" key="2">
    <citation type="journal article" date="2021" name="PeerJ">
        <title>Extensive microbial diversity within the chicken gut microbiome revealed by metagenomics and culture.</title>
        <authorList>
            <person name="Gilroy R."/>
            <person name="Ravi A."/>
            <person name="Getino M."/>
            <person name="Pursley I."/>
            <person name="Horton D.L."/>
            <person name="Alikhan N.F."/>
            <person name="Baker D."/>
            <person name="Gharbi K."/>
            <person name="Hall N."/>
            <person name="Watson M."/>
            <person name="Adriaenssens E.M."/>
            <person name="Foster-Nyarko E."/>
            <person name="Jarju S."/>
            <person name="Secka A."/>
            <person name="Antonio M."/>
            <person name="Oren A."/>
            <person name="Chaudhuri R.R."/>
            <person name="La Ragione R."/>
            <person name="Hildebrand F."/>
            <person name="Pallen M.J."/>
        </authorList>
    </citation>
    <scope>NUCLEOTIDE SEQUENCE</scope>
    <source>
        <strain evidence="2">ChiHecec2B26-709</strain>
    </source>
</reference>
<gene>
    <name evidence="2" type="ORF">IAC35_02760</name>
</gene>